<evidence type="ECO:0000313" key="3">
    <source>
        <dbReference type="Proteomes" id="UP000054166"/>
    </source>
</evidence>
<accession>A0A0C3EY31</accession>
<dbReference type="HOGENOM" id="CLU_106828_0_0_1"/>
<dbReference type="InParanoid" id="A0A0C3EY31"/>
<dbReference type="InterPro" id="IPR003615">
    <property type="entry name" value="HNH_nuc"/>
</dbReference>
<evidence type="ECO:0000259" key="1">
    <source>
        <dbReference type="Pfam" id="PF13391"/>
    </source>
</evidence>
<keyword evidence="3" id="KW-1185">Reference proteome</keyword>
<protein>
    <recommendedName>
        <fullName evidence="1">HNH nuclease domain-containing protein</fullName>
    </recommendedName>
</protein>
<feature type="domain" description="HNH nuclease" evidence="1">
    <location>
        <begin position="50"/>
        <end position="128"/>
    </location>
</feature>
<dbReference type="EMBL" id="KN833118">
    <property type="protein sequence ID" value="KIM72616.1"/>
    <property type="molecule type" value="Genomic_DNA"/>
</dbReference>
<reference evidence="3" key="2">
    <citation type="submission" date="2015-01" db="EMBL/GenBank/DDBJ databases">
        <title>Evolutionary Origins and Diversification of the Mycorrhizal Mutualists.</title>
        <authorList>
            <consortium name="DOE Joint Genome Institute"/>
            <consortium name="Mycorrhizal Genomics Consortium"/>
            <person name="Kohler A."/>
            <person name="Kuo A."/>
            <person name="Nagy L.G."/>
            <person name="Floudas D."/>
            <person name="Copeland A."/>
            <person name="Barry K.W."/>
            <person name="Cichocki N."/>
            <person name="Veneault-Fourrey C."/>
            <person name="LaButti K."/>
            <person name="Lindquist E.A."/>
            <person name="Lipzen A."/>
            <person name="Lundell T."/>
            <person name="Morin E."/>
            <person name="Murat C."/>
            <person name="Riley R."/>
            <person name="Ohm R."/>
            <person name="Sun H."/>
            <person name="Tunlid A."/>
            <person name="Henrissat B."/>
            <person name="Grigoriev I.V."/>
            <person name="Hibbett D.S."/>
            <person name="Martin F."/>
        </authorList>
    </citation>
    <scope>NUCLEOTIDE SEQUENCE [LARGE SCALE GENOMIC DNA]</scope>
    <source>
        <strain evidence="3">F 1598</strain>
    </source>
</reference>
<gene>
    <name evidence="2" type="ORF">PILCRDRAFT_15965</name>
</gene>
<dbReference type="Proteomes" id="UP000054166">
    <property type="component" value="Unassembled WGS sequence"/>
</dbReference>
<name>A0A0C3EY31_PILCF</name>
<dbReference type="Pfam" id="PF13391">
    <property type="entry name" value="HNH_2"/>
    <property type="match status" value="1"/>
</dbReference>
<evidence type="ECO:0000313" key="2">
    <source>
        <dbReference type="EMBL" id="KIM72616.1"/>
    </source>
</evidence>
<sequence length="226" mass="26307">MEEGLQQVKDRDPSDDSQSFKMRLIYRDKGCAVCLAAGIQEIYEYLEDSNCYEGSYIVDFAYNELWDARGFSALVSDPFTDRANAENQFASPSTRTMKDLRRINSLENGMLLCLQHYRDYDNFRFSINPDVKTSFLPYTISNFYFEQTHEIFSFHPATAKLRGVRVKAPWDRRDVLYPPPHPVFLEMHYFTSISKAMEGSGTIVNWMVMVTTMRSSPNQRKFKTSK</sequence>
<organism evidence="2 3">
    <name type="scientific">Piloderma croceum (strain F 1598)</name>
    <dbReference type="NCBI Taxonomy" id="765440"/>
    <lineage>
        <taxon>Eukaryota</taxon>
        <taxon>Fungi</taxon>
        <taxon>Dikarya</taxon>
        <taxon>Basidiomycota</taxon>
        <taxon>Agaricomycotina</taxon>
        <taxon>Agaricomycetes</taxon>
        <taxon>Agaricomycetidae</taxon>
        <taxon>Atheliales</taxon>
        <taxon>Atheliaceae</taxon>
        <taxon>Piloderma</taxon>
    </lineage>
</organism>
<dbReference type="AlphaFoldDB" id="A0A0C3EY31"/>
<proteinExistence type="predicted"/>
<reference evidence="2 3" key="1">
    <citation type="submission" date="2014-04" db="EMBL/GenBank/DDBJ databases">
        <authorList>
            <consortium name="DOE Joint Genome Institute"/>
            <person name="Kuo A."/>
            <person name="Tarkka M."/>
            <person name="Buscot F."/>
            <person name="Kohler A."/>
            <person name="Nagy L.G."/>
            <person name="Floudas D."/>
            <person name="Copeland A."/>
            <person name="Barry K.W."/>
            <person name="Cichocki N."/>
            <person name="Veneault-Fourrey C."/>
            <person name="LaButti K."/>
            <person name="Lindquist E.A."/>
            <person name="Lipzen A."/>
            <person name="Lundell T."/>
            <person name="Morin E."/>
            <person name="Murat C."/>
            <person name="Sun H."/>
            <person name="Tunlid A."/>
            <person name="Henrissat B."/>
            <person name="Grigoriev I.V."/>
            <person name="Hibbett D.S."/>
            <person name="Martin F."/>
            <person name="Nordberg H.P."/>
            <person name="Cantor M.N."/>
            <person name="Hua S.X."/>
        </authorList>
    </citation>
    <scope>NUCLEOTIDE SEQUENCE [LARGE SCALE GENOMIC DNA]</scope>
    <source>
        <strain evidence="2 3">F 1598</strain>
    </source>
</reference>
<dbReference type="OrthoDB" id="3244235at2759"/>